<dbReference type="GO" id="GO:0055085">
    <property type="term" value="P:transmembrane transport"/>
    <property type="evidence" value="ECO:0007669"/>
    <property type="project" value="InterPro"/>
</dbReference>
<dbReference type="NCBIfam" id="NF037995">
    <property type="entry name" value="TRAP_S1"/>
    <property type="match status" value="1"/>
</dbReference>
<organism evidence="2 3">
    <name type="scientific">Salinarimonas soli</name>
    <dbReference type="NCBI Taxonomy" id="1638099"/>
    <lineage>
        <taxon>Bacteria</taxon>
        <taxon>Pseudomonadati</taxon>
        <taxon>Pseudomonadota</taxon>
        <taxon>Alphaproteobacteria</taxon>
        <taxon>Hyphomicrobiales</taxon>
        <taxon>Salinarimonadaceae</taxon>
        <taxon>Salinarimonas</taxon>
    </lineage>
</organism>
<reference evidence="2 3" key="2">
    <citation type="submission" date="2019-09" db="EMBL/GenBank/DDBJ databases">
        <authorList>
            <person name="Jin C."/>
        </authorList>
    </citation>
    <scope>NUCLEOTIDE SEQUENCE [LARGE SCALE GENOMIC DNA]</scope>
    <source>
        <strain evidence="2 3">BN140002</strain>
    </source>
</reference>
<name>A0A5B2V8Z1_9HYPH</name>
<evidence type="ECO:0000313" key="3">
    <source>
        <dbReference type="Proteomes" id="UP000323142"/>
    </source>
</evidence>
<evidence type="ECO:0000256" key="1">
    <source>
        <dbReference type="ARBA" id="ARBA00022729"/>
    </source>
</evidence>
<gene>
    <name evidence="2" type="ORF">F0L46_22405</name>
</gene>
<dbReference type="Pfam" id="PF03480">
    <property type="entry name" value="DctP"/>
    <property type="match status" value="1"/>
</dbReference>
<dbReference type="CDD" id="cd13602">
    <property type="entry name" value="PBP2_TRAP_BpDctp6_7"/>
    <property type="match status" value="1"/>
</dbReference>
<dbReference type="AlphaFoldDB" id="A0A5B2V8Z1"/>
<keyword evidence="1" id="KW-0732">Signal</keyword>
<dbReference type="InterPro" id="IPR018389">
    <property type="entry name" value="DctP_fam"/>
</dbReference>
<dbReference type="Gene3D" id="3.40.190.170">
    <property type="entry name" value="Bacterial extracellular solute-binding protein, family 7"/>
    <property type="match status" value="1"/>
</dbReference>
<comment type="caution">
    <text evidence="2">The sequence shown here is derived from an EMBL/GenBank/DDBJ whole genome shotgun (WGS) entry which is preliminary data.</text>
</comment>
<dbReference type="PANTHER" id="PTHR33376:SF4">
    <property type="entry name" value="SIALIC ACID-BINDING PERIPLASMIC PROTEIN SIAP"/>
    <property type="match status" value="1"/>
</dbReference>
<dbReference type="Proteomes" id="UP000323142">
    <property type="component" value="Unassembled WGS sequence"/>
</dbReference>
<sequence length="373" mass="40592">MPADILLNGIAMLLHHRARAHLAHLRRRITAGVQTFLLAAALACATHSHADQPVALRVIGGFGNVAQYKQYEEPFWTTRLPVLSGGRITANIRPFDQASIRAVDMLHLMRIGVVPFGNGLFSIVATDDPQLNGLDLPALSPTISDARRVLEAYRPHLRQVLAERYNIELLGVYTYSAQVLFCSHPFRGLDDLAGRKIRTSSVGQSELLRALGANPVQLPFAEILSAVSQGVVDCAVTGALSGAEIGLPRVMTHVHAMALSWGMSFFGANRDVWVALSSELQDVIRAGVAELEAQIWSAADDDTQRILAPAQGRGEPKASATTVVPASTADEVLRRRLVLETVLPSWFQRCGGECEEAWEHVLAPVVLKKQTLR</sequence>
<evidence type="ECO:0000313" key="2">
    <source>
        <dbReference type="EMBL" id="KAA2234852.1"/>
    </source>
</evidence>
<reference evidence="2 3" key="1">
    <citation type="submission" date="2019-09" db="EMBL/GenBank/DDBJ databases">
        <title>Salinarimonas rosea gen. nov., sp. nov., a new member of the a-2 subgroup of the Proteobacteria.</title>
        <authorList>
            <person name="Liu J."/>
        </authorList>
    </citation>
    <scope>NUCLEOTIDE SEQUENCE [LARGE SCALE GENOMIC DNA]</scope>
    <source>
        <strain evidence="2 3">BN140002</strain>
    </source>
</reference>
<dbReference type="InterPro" id="IPR038404">
    <property type="entry name" value="TRAP_DctP_sf"/>
</dbReference>
<keyword evidence="3" id="KW-1185">Reference proteome</keyword>
<accession>A0A5B2V8Z1</accession>
<dbReference type="PANTHER" id="PTHR33376">
    <property type="match status" value="1"/>
</dbReference>
<dbReference type="OrthoDB" id="9799287at2"/>
<proteinExistence type="predicted"/>
<protein>
    <submittedName>
        <fullName evidence="2">TRAP transporter substrate-binding protein</fullName>
    </submittedName>
</protein>
<dbReference type="EMBL" id="VUOA01000041">
    <property type="protein sequence ID" value="KAA2234852.1"/>
    <property type="molecule type" value="Genomic_DNA"/>
</dbReference>